<evidence type="ECO:0000313" key="6">
    <source>
        <dbReference type="EMBL" id="KKA09804.1"/>
    </source>
</evidence>
<dbReference type="GO" id="GO:0016787">
    <property type="term" value="F:hydrolase activity"/>
    <property type="evidence" value="ECO:0007669"/>
    <property type="project" value="UniProtKB-KW"/>
</dbReference>
<dbReference type="PATRIC" id="fig|132476.4.peg.16"/>
<proteinExistence type="inferred from homology"/>
<keyword evidence="4" id="KW-0862">Zinc</keyword>
<keyword evidence="2" id="KW-0479">Metal-binding</keyword>
<reference evidence="6 7" key="1">
    <citation type="submission" date="2015-03" db="EMBL/GenBank/DDBJ databases">
        <title>Pseudomonas fluorescens 1855-344 Genome sequencing and assembly.</title>
        <authorList>
            <person name="Eng W.W.H."/>
            <person name="Gan H.M."/>
            <person name="Savka M.A."/>
        </authorList>
    </citation>
    <scope>NUCLEOTIDE SEQUENCE [LARGE SCALE GENOMIC DNA]</scope>
    <source>
        <strain evidence="6 7">1855-344</strain>
    </source>
</reference>
<dbReference type="InterPro" id="IPR051013">
    <property type="entry name" value="MBL_superfamily_lactonases"/>
</dbReference>
<dbReference type="InterPro" id="IPR001279">
    <property type="entry name" value="Metallo-B-lactamas"/>
</dbReference>
<comment type="similarity">
    <text evidence="1">Belongs to the metallo-beta-lactamase superfamily.</text>
</comment>
<evidence type="ECO:0000259" key="5">
    <source>
        <dbReference type="SMART" id="SM00849"/>
    </source>
</evidence>
<dbReference type="Proteomes" id="UP000033662">
    <property type="component" value="Unassembled WGS sequence"/>
</dbReference>
<dbReference type="EMBL" id="JZXC01000001">
    <property type="protein sequence ID" value="KKA09804.1"/>
    <property type="molecule type" value="Genomic_DNA"/>
</dbReference>
<evidence type="ECO:0000256" key="1">
    <source>
        <dbReference type="ARBA" id="ARBA00007749"/>
    </source>
</evidence>
<dbReference type="GO" id="GO:0046872">
    <property type="term" value="F:metal ion binding"/>
    <property type="evidence" value="ECO:0007669"/>
    <property type="project" value="UniProtKB-KW"/>
</dbReference>
<feature type="domain" description="Metallo-beta-lactamase" evidence="5">
    <location>
        <begin position="60"/>
        <end position="262"/>
    </location>
</feature>
<dbReference type="PANTHER" id="PTHR42978">
    <property type="entry name" value="QUORUM-QUENCHING LACTONASE YTNP-RELATED-RELATED"/>
    <property type="match status" value="1"/>
</dbReference>
<dbReference type="SUPFAM" id="SSF56281">
    <property type="entry name" value="Metallo-hydrolase/oxidoreductase"/>
    <property type="match status" value="1"/>
</dbReference>
<dbReference type="CDD" id="cd07720">
    <property type="entry name" value="OPHC2-like_MBL-fold"/>
    <property type="match status" value="1"/>
</dbReference>
<dbReference type="InterPro" id="IPR036866">
    <property type="entry name" value="RibonucZ/Hydroxyglut_hydro"/>
</dbReference>
<dbReference type="SMART" id="SM00849">
    <property type="entry name" value="Lactamase_B"/>
    <property type="match status" value="1"/>
</dbReference>
<sequence length="284" mass="30674">MSNVDINHRRLPSQQIGEFSITAISDGYLGASLDFLANIAPTEAARLQLAAGISEPASIHINCYLVRGRGRTILIDAGAGGFNQWGGELLANLALAGVQPGEIDTILLTHAHPDHIGGLLNAAGEMAFTNAELVVHQRELAFWEDDGHLGQASERARGNFLFARRVFERYRQNLRPFTANDVLPGISAMPLPGHTVGHCGYRFESAASSLLVWGDIVHFPQIQIARPDVTIAFDQDPLLSAATRTRLLDVASSDNLMVAGMHLAALGFAHIKRSGNSYTIAYET</sequence>
<dbReference type="PANTHER" id="PTHR42978:SF6">
    <property type="entry name" value="QUORUM-QUENCHING LACTONASE YTNP-RELATED"/>
    <property type="match status" value="1"/>
</dbReference>
<protein>
    <submittedName>
        <fullName evidence="6">Beta-lactamase</fullName>
    </submittedName>
</protein>
<dbReference type="AlphaFoldDB" id="A0A0F4XV47"/>
<evidence type="ECO:0000256" key="2">
    <source>
        <dbReference type="ARBA" id="ARBA00022723"/>
    </source>
</evidence>
<keyword evidence="3" id="KW-0378">Hydrolase</keyword>
<comment type="caution">
    <text evidence="6">The sequence shown here is derived from an EMBL/GenBank/DDBJ whole genome shotgun (WGS) entry which is preliminary data.</text>
</comment>
<evidence type="ECO:0000313" key="7">
    <source>
        <dbReference type="Proteomes" id="UP000033662"/>
    </source>
</evidence>
<accession>A0A0F4XV47</accession>
<gene>
    <name evidence="6" type="ORF">VP02_00070</name>
</gene>
<dbReference type="Gene3D" id="3.60.15.10">
    <property type="entry name" value="Ribonuclease Z/Hydroxyacylglutathione hydrolase-like"/>
    <property type="match status" value="1"/>
</dbReference>
<name>A0A0F4XV47_9PSED</name>
<organism evidence="6 7">
    <name type="scientific">Pseudomonas kilonensis</name>
    <dbReference type="NCBI Taxonomy" id="132476"/>
    <lineage>
        <taxon>Bacteria</taxon>
        <taxon>Pseudomonadati</taxon>
        <taxon>Pseudomonadota</taxon>
        <taxon>Gammaproteobacteria</taxon>
        <taxon>Pseudomonadales</taxon>
        <taxon>Pseudomonadaceae</taxon>
        <taxon>Pseudomonas</taxon>
    </lineage>
</organism>
<evidence type="ECO:0000256" key="4">
    <source>
        <dbReference type="ARBA" id="ARBA00022833"/>
    </source>
</evidence>
<evidence type="ECO:0000256" key="3">
    <source>
        <dbReference type="ARBA" id="ARBA00022801"/>
    </source>
</evidence>
<dbReference type="Pfam" id="PF00753">
    <property type="entry name" value="Lactamase_B"/>
    <property type="match status" value="1"/>
</dbReference>